<accession>A0A2W4QV88</accession>
<sequence>MIRPFFPLLFAAIAATLAAMLDFDVFFAIFWRFYHFSGKPCPSAGVGRYHALDITLSSESGFE</sequence>
<evidence type="ECO:0000313" key="2">
    <source>
        <dbReference type="Proteomes" id="UP000249396"/>
    </source>
</evidence>
<dbReference type="Proteomes" id="UP000249396">
    <property type="component" value="Unassembled WGS sequence"/>
</dbReference>
<gene>
    <name evidence="1" type="ORF">DM484_17545</name>
</gene>
<name>A0A2W4QV88_9GAMM</name>
<comment type="caution">
    <text evidence="1">The sequence shown here is derived from an EMBL/GenBank/DDBJ whole genome shotgun (WGS) entry which is preliminary data.</text>
</comment>
<reference evidence="1 2" key="1">
    <citation type="journal article" date="2018" name="Aquat. Microb. Ecol.">
        <title>Gammaproteobacterial methanotrophs dominate.</title>
        <authorList>
            <person name="Rissanen A.J."/>
            <person name="Saarenheimo J."/>
            <person name="Tiirola M."/>
            <person name="Peura S."/>
            <person name="Aalto S.L."/>
            <person name="Karvinen A."/>
            <person name="Nykanen H."/>
        </authorList>
    </citation>
    <scope>NUCLEOTIDE SEQUENCE [LARGE SCALE GENOMIC DNA]</scope>
    <source>
        <strain evidence="1">AMbin10</strain>
    </source>
</reference>
<proteinExistence type="predicted"/>
<evidence type="ECO:0000313" key="1">
    <source>
        <dbReference type="EMBL" id="PZN75951.1"/>
    </source>
</evidence>
<dbReference type="EMBL" id="QJPH01000370">
    <property type="protein sequence ID" value="PZN75951.1"/>
    <property type="molecule type" value="Genomic_DNA"/>
</dbReference>
<organism evidence="1 2">
    <name type="scientific">Candidatus Methylumidiphilus alinenensis</name>
    <dbReference type="NCBI Taxonomy" id="2202197"/>
    <lineage>
        <taxon>Bacteria</taxon>
        <taxon>Pseudomonadati</taxon>
        <taxon>Pseudomonadota</taxon>
        <taxon>Gammaproteobacteria</taxon>
        <taxon>Methylococcales</taxon>
        <taxon>Candidatus Methylumidiphilus</taxon>
    </lineage>
</organism>
<dbReference type="AlphaFoldDB" id="A0A2W4QV88"/>
<protein>
    <submittedName>
        <fullName evidence="1">Uncharacterized protein</fullName>
    </submittedName>
</protein>